<dbReference type="RefSeq" id="WP_052825922.1">
    <property type="nucleotide sequence ID" value="NZ_AWFK01000004.1"/>
</dbReference>
<accession>A0AB34TB43</accession>
<dbReference type="AlphaFoldDB" id="A0AB34TB43"/>
<reference evidence="2 3" key="1">
    <citation type="journal article" date="2015" name="Int J Genomics">
        <title>Comparative Genomics Revealed Genetic Diversity and Species/Strain-Level Differences in Carbohydrate Metabolism of Three Probiotic Bifidobacterial Species.</title>
        <authorList>
            <person name="Odamaki T."/>
            <person name="Horigome A."/>
            <person name="Sugahara H."/>
            <person name="Hashikura N."/>
            <person name="Minami J."/>
            <person name="Xiao J.Z."/>
            <person name="Abe F."/>
        </authorList>
    </citation>
    <scope>NUCLEOTIDE SEQUENCE [LARGE SCALE GENOMIC DNA]</scope>
    <source>
        <strain evidence="2 3">MCC 0483</strain>
    </source>
</reference>
<dbReference type="Pfam" id="PF18862">
    <property type="entry name" value="ApeA_NTD1"/>
    <property type="match status" value="1"/>
</dbReference>
<sequence length="439" mass="49803">MKNALDLEKPQVGFVIDDGGDERPAVLRDTGNRIELSIVKHDEGQTLLQIVDDDNGENFEKDPQYGACIGFNADYAYTLINCEYSSSRASSGVGITTIIPEQVVTGVARKDLDTIDGMLTSMDGLSQWLGLSRFQWEQEDLKQTLTVEDTPEKEMGWSDGLSYGQKWFIQLRHDSAVVSNQVYLKTFLPDKSWSEHLRVHRLISELMSVADCRTHTYKDMKAYKARPGAALSRKIERDDWRDVLSYTPVVDRSAVDHETTFLFTYKDLSDGGVERWNELCSGCAQGMTILLYLIREFDNLAIETKAVLVGAILECVGWYSIVSNNDTKRMGTRKDRVTGEKRPAPPKFETLLEVLIESFEDDLPFKDSNIWKDRIYDSYMGSKHPDARKMELDEMYYAVMEAIVLVRMWVGGQVGADLKTMKDRLSNDRIGGSLRPHIA</sequence>
<name>A0AB34TB43_9BIFI</name>
<organism evidence="2 3">
    <name type="scientific">Bifidobacterium animalis subsp. animalis MCC 0483</name>
    <dbReference type="NCBI Taxonomy" id="1365955"/>
    <lineage>
        <taxon>Bacteria</taxon>
        <taxon>Bacillati</taxon>
        <taxon>Actinomycetota</taxon>
        <taxon>Actinomycetes</taxon>
        <taxon>Bifidobacteriales</taxon>
        <taxon>Bifidobacteriaceae</taxon>
        <taxon>Bifidobacterium</taxon>
    </lineage>
</organism>
<proteinExistence type="predicted"/>
<comment type="caution">
    <text evidence="2">The sequence shown here is derived from an EMBL/GenBank/DDBJ whole genome shotgun (WGS) entry which is preliminary data.</text>
</comment>
<dbReference type="InterPro" id="IPR041223">
    <property type="entry name" value="ApeA_NTD"/>
</dbReference>
<dbReference type="Proteomes" id="UP000037239">
    <property type="component" value="Unassembled WGS sequence"/>
</dbReference>
<protein>
    <recommendedName>
        <fullName evidence="1">ApeA N-terminal domain-containing protein</fullName>
    </recommendedName>
</protein>
<evidence type="ECO:0000259" key="1">
    <source>
        <dbReference type="Pfam" id="PF18862"/>
    </source>
</evidence>
<evidence type="ECO:0000313" key="3">
    <source>
        <dbReference type="Proteomes" id="UP000037239"/>
    </source>
</evidence>
<feature type="domain" description="ApeA N-terminal" evidence="1">
    <location>
        <begin position="22"/>
        <end position="270"/>
    </location>
</feature>
<evidence type="ECO:0000313" key="2">
    <source>
        <dbReference type="EMBL" id="KOA51048.1"/>
    </source>
</evidence>
<dbReference type="EMBL" id="AWFK01000004">
    <property type="protein sequence ID" value="KOA51048.1"/>
    <property type="molecule type" value="Genomic_DNA"/>
</dbReference>
<gene>
    <name evidence="2" type="ORF">BAAM0483_01940</name>
</gene>